<dbReference type="EMBL" id="BONQ01000108">
    <property type="protein sequence ID" value="GIG48762.1"/>
    <property type="molecule type" value="Genomic_DNA"/>
</dbReference>
<keyword evidence="1" id="KW-1133">Transmembrane helix</keyword>
<proteinExistence type="predicted"/>
<sequence length="157" mass="16004">MQRGRTAAGWTAVGAAAVYVALNDNPVGGVTRGEWPVDGLVAAGLAVAGGAVALIVVHPWLTRVLARGGRPAPLGSPGYVIVARCPTCVQCLPWSRCSTLMTATVCSPPYPAPPRLMTCERGPGRRCVDSCAATVTSALPPGRRPGTAGTAARTGSW</sequence>
<dbReference type="Proteomes" id="UP000660611">
    <property type="component" value="Unassembled WGS sequence"/>
</dbReference>
<evidence type="ECO:0000256" key="1">
    <source>
        <dbReference type="SAM" id="Phobius"/>
    </source>
</evidence>
<evidence type="ECO:0000313" key="3">
    <source>
        <dbReference type="Proteomes" id="UP000660611"/>
    </source>
</evidence>
<name>A0A919UB47_9ACTN</name>
<accession>A0A919UB47</accession>
<reference evidence="2" key="1">
    <citation type="submission" date="2021-01" db="EMBL/GenBank/DDBJ databases">
        <title>Whole genome shotgun sequence of Dactylosporangium siamense NBRC 106093.</title>
        <authorList>
            <person name="Komaki H."/>
            <person name="Tamura T."/>
        </authorList>
    </citation>
    <scope>NUCLEOTIDE SEQUENCE</scope>
    <source>
        <strain evidence="2">NBRC 106093</strain>
    </source>
</reference>
<protein>
    <submittedName>
        <fullName evidence="2">Uncharacterized protein</fullName>
    </submittedName>
</protein>
<feature type="transmembrane region" description="Helical" evidence="1">
    <location>
        <begin position="39"/>
        <end position="61"/>
    </location>
</feature>
<dbReference type="AlphaFoldDB" id="A0A919UB47"/>
<organism evidence="2 3">
    <name type="scientific">Dactylosporangium siamense</name>
    <dbReference type="NCBI Taxonomy" id="685454"/>
    <lineage>
        <taxon>Bacteria</taxon>
        <taxon>Bacillati</taxon>
        <taxon>Actinomycetota</taxon>
        <taxon>Actinomycetes</taxon>
        <taxon>Micromonosporales</taxon>
        <taxon>Micromonosporaceae</taxon>
        <taxon>Dactylosporangium</taxon>
    </lineage>
</organism>
<keyword evidence="3" id="KW-1185">Reference proteome</keyword>
<evidence type="ECO:0000313" key="2">
    <source>
        <dbReference type="EMBL" id="GIG48762.1"/>
    </source>
</evidence>
<keyword evidence="1" id="KW-0472">Membrane</keyword>
<comment type="caution">
    <text evidence="2">The sequence shown here is derived from an EMBL/GenBank/DDBJ whole genome shotgun (WGS) entry which is preliminary data.</text>
</comment>
<dbReference type="RefSeq" id="WP_380084548.1">
    <property type="nucleotide sequence ID" value="NZ_JBHSBG010000018.1"/>
</dbReference>
<keyword evidence="1" id="KW-0812">Transmembrane</keyword>
<gene>
    <name evidence="2" type="ORF">Dsi01nite_068030</name>
</gene>